<dbReference type="RefSeq" id="WP_188803605.1">
    <property type="nucleotide sequence ID" value="NZ_BMOK01000010.1"/>
</dbReference>
<name>A0A917S6P8_9BACL</name>
<keyword evidence="3" id="KW-1185">Reference proteome</keyword>
<dbReference type="InterPro" id="IPR036779">
    <property type="entry name" value="LysM_dom_sf"/>
</dbReference>
<gene>
    <name evidence="2" type="ORF">GCM10007968_23590</name>
</gene>
<accession>A0A917S6P8</accession>
<sequence>MKAIDCATKLNESMVENLKRAGVKAAGRYLGDAGSWKAMSPAEANIILKAGLSIFSIWETNPTNPAYFSAQQGQNDAAAASRYARSVGQPQGTPIYFTVDYDAGTGDLGPITAYFRAIKAAQTGYAVGAYGSFRIIEELGRSGMADCFYQTYAWSAGKLSAYAHLYQFQNDRTIAGIRVDLDSIIKTGGTWGKTGTQPAVGGNAAPNRPIPQKPADYTIKSGDTLSEIGVRFGLDYHQIKKWNGLTSDTIYPGQKLKLYQPSGLANANPIPYPGRLIRRGSTGKNVALIQKAVGALADGIFGPKTEAAVKTYQFSHGLVSDGIVGPKTWSALF</sequence>
<dbReference type="InterPro" id="IPR036365">
    <property type="entry name" value="PGBD-like_sf"/>
</dbReference>
<evidence type="ECO:0000259" key="1">
    <source>
        <dbReference type="PROSITE" id="PS51782"/>
    </source>
</evidence>
<proteinExistence type="predicted"/>
<dbReference type="InterPro" id="IPR002477">
    <property type="entry name" value="Peptidoglycan-bd-like"/>
</dbReference>
<dbReference type="InterPro" id="IPR015020">
    <property type="entry name" value="Rv2525c-like_Glyco_Hydro-like"/>
</dbReference>
<dbReference type="EMBL" id="BMOK01000010">
    <property type="protein sequence ID" value="GGL58894.1"/>
    <property type="molecule type" value="Genomic_DNA"/>
</dbReference>
<dbReference type="InterPro" id="IPR017853">
    <property type="entry name" value="GH"/>
</dbReference>
<feature type="domain" description="LysM" evidence="1">
    <location>
        <begin position="215"/>
        <end position="258"/>
    </location>
</feature>
<dbReference type="Pfam" id="PF08924">
    <property type="entry name" value="Rv2525c_GlyHyd-like"/>
    <property type="match status" value="1"/>
</dbReference>
<dbReference type="AlphaFoldDB" id="A0A917S6P8"/>
<dbReference type="SMART" id="SM00257">
    <property type="entry name" value="LysM"/>
    <property type="match status" value="1"/>
</dbReference>
<dbReference type="CDD" id="cd00118">
    <property type="entry name" value="LysM"/>
    <property type="match status" value="1"/>
</dbReference>
<reference evidence="2" key="1">
    <citation type="journal article" date="2014" name="Int. J. Syst. Evol. Microbiol.">
        <title>Complete genome sequence of Corynebacterium casei LMG S-19264T (=DSM 44701T), isolated from a smear-ripened cheese.</title>
        <authorList>
            <consortium name="US DOE Joint Genome Institute (JGI-PGF)"/>
            <person name="Walter F."/>
            <person name="Albersmeier A."/>
            <person name="Kalinowski J."/>
            <person name="Ruckert C."/>
        </authorList>
    </citation>
    <scope>NUCLEOTIDE SEQUENCE</scope>
    <source>
        <strain evidence="2">JCM 15325</strain>
    </source>
</reference>
<dbReference type="SUPFAM" id="SSF54106">
    <property type="entry name" value="LysM domain"/>
    <property type="match status" value="1"/>
</dbReference>
<dbReference type="Gene3D" id="3.20.20.80">
    <property type="entry name" value="Glycosidases"/>
    <property type="match status" value="1"/>
</dbReference>
<dbReference type="Proteomes" id="UP000654670">
    <property type="component" value="Unassembled WGS sequence"/>
</dbReference>
<comment type="caution">
    <text evidence="2">The sequence shown here is derived from an EMBL/GenBank/DDBJ whole genome shotgun (WGS) entry which is preliminary data.</text>
</comment>
<protein>
    <recommendedName>
        <fullName evidence="1">LysM domain-containing protein</fullName>
    </recommendedName>
</protein>
<dbReference type="InterPro" id="IPR036366">
    <property type="entry name" value="PGBDSf"/>
</dbReference>
<dbReference type="Gene3D" id="1.10.101.10">
    <property type="entry name" value="PGBD-like superfamily/PGBD"/>
    <property type="match status" value="1"/>
</dbReference>
<dbReference type="Gene3D" id="3.10.350.10">
    <property type="entry name" value="LysM domain"/>
    <property type="match status" value="1"/>
</dbReference>
<dbReference type="InterPro" id="IPR018392">
    <property type="entry name" value="LysM"/>
</dbReference>
<reference evidence="2" key="2">
    <citation type="submission" date="2020-09" db="EMBL/GenBank/DDBJ databases">
        <authorList>
            <person name="Sun Q."/>
            <person name="Ohkuma M."/>
        </authorList>
    </citation>
    <scope>NUCLEOTIDE SEQUENCE</scope>
    <source>
        <strain evidence="2">JCM 15325</strain>
    </source>
</reference>
<dbReference type="Pfam" id="PF01476">
    <property type="entry name" value="LysM"/>
    <property type="match status" value="1"/>
</dbReference>
<evidence type="ECO:0000313" key="2">
    <source>
        <dbReference type="EMBL" id="GGL58894.1"/>
    </source>
</evidence>
<dbReference type="SUPFAM" id="SSF51445">
    <property type="entry name" value="(Trans)glycosidases"/>
    <property type="match status" value="1"/>
</dbReference>
<organism evidence="2 3">
    <name type="scientific">Sporolactobacillus putidus</name>
    <dbReference type="NCBI Taxonomy" id="492735"/>
    <lineage>
        <taxon>Bacteria</taxon>
        <taxon>Bacillati</taxon>
        <taxon>Bacillota</taxon>
        <taxon>Bacilli</taxon>
        <taxon>Bacillales</taxon>
        <taxon>Sporolactobacillaceae</taxon>
        <taxon>Sporolactobacillus</taxon>
    </lineage>
</organism>
<dbReference type="PROSITE" id="PS51782">
    <property type="entry name" value="LYSM"/>
    <property type="match status" value="1"/>
</dbReference>
<evidence type="ECO:0000313" key="3">
    <source>
        <dbReference type="Proteomes" id="UP000654670"/>
    </source>
</evidence>
<dbReference type="Pfam" id="PF01471">
    <property type="entry name" value="PG_binding_1"/>
    <property type="match status" value="1"/>
</dbReference>
<dbReference type="SUPFAM" id="SSF47090">
    <property type="entry name" value="PGBD-like"/>
    <property type="match status" value="1"/>
</dbReference>